<dbReference type="InterPro" id="IPR014756">
    <property type="entry name" value="Ig_E-set"/>
</dbReference>
<evidence type="ECO:0000259" key="6">
    <source>
        <dbReference type="Pfam" id="PF03404"/>
    </source>
</evidence>
<evidence type="ECO:0000256" key="3">
    <source>
        <dbReference type="ARBA" id="ARBA00022723"/>
    </source>
</evidence>
<keyword evidence="4" id="KW-0560">Oxidoreductase</keyword>
<dbReference type="InterPro" id="IPR000572">
    <property type="entry name" value="OxRdtase_Mopterin-bd_dom"/>
</dbReference>
<dbReference type="PANTHER" id="PTHR19372:SF7">
    <property type="entry name" value="SULFITE OXIDASE, MITOCHONDRIAL"/>
    <property type="match status" value="1"/>
</dbReference>
<dbReference type="Pfam" id="PF00174">
    <property type="entry name" value="Oxidored_molyb"/>
    <property type="match status" value="1"/>
</dbReference>
<evidence type="ECO:0000259" key="5">
    <source>
        <dbReference type="Pfam" id="PF00174"/>
    </source>
</evidence>
<dbReference type="EMBL" id="JAUSTW010000009">
    <property type="protein sequence ID" value="MDQ0201403.1"/>
    <property type="molecule type" value="Genomic_DNA"/>
</dbReference>
<evidence type="ECO:0000256" key="1">
    <source>
        <dbReference type="ARBA" id="ARBA00001924"/>
    </source>
</evidence>
<dbReference type="SUPFAM" id="SSF81296">
    <property type="entry name" value="E set domains"/>
    <property type="match status" value="1"/>
</dbReference>
<comment type="caution">
    <text evidence="7">The sequence shown here is derived from an EMBL/GenBank/DDBJ whole genome shotgun (WGS) entry which is preliminary data.</text>
</comment>
<evidence type="ECO:0000256" key="4">
    <source>
        <dbReference type="ARBA" id="ARBA00023002"/>
    </source>
</evidence>
<dbReference type="CDD" id="cd02110">
    <property type="entry name" value="SO_family_Moco_dimer"/>
    <property type="match status" value="1"/>
</dbReference>
<dbReference type="PRINTS" id="PR00407">
    <property type="entry name" value="EUMOPTERIN"/>
</dbReference>
<sequence length="356" mass="40807">MSKPLHSSVKPSLIVRSLQPENQETPIQFINGDTIDPNLFYRRNHFSYPLLTSSNYWLPINGSVEIPRLFSMQEILNIPSKMIKLVLECSGDKRGLFEPKVFGEQWQKGAISQGYWKGVPLRALLELTGIKKGAKEVVVEGFDYGKRTDSDQVYSFSRSLPLDKALHPDTIIAYEYNNQPIPLKHGFPLRLIVPQWYAMASVKWIKQIRVIESEFQGPFQVIDYVYYPNRENNIDTLPVTTINVNSTIQKPLDREVLTTGFHFINGIAWTGNGVIIKVEVSTDGGKSWSDAKITNQKKGNYEWISWTFEWPALEKGEYTIMTKATDSFNRTQPASPFWNRKGYGYNSVDKIKIKIE</sequence>
<dbReference type="RefSeq" id="WP_307412649.1">
    <property type="nucleotide sequence ID" value="NZ_JAUSTW010000009.1"/>
</dbReference>
<dbReference type="InterPro" id="IPR036374">
    <property type="entry name" value="OxRdtase_Mopterin-bd_sf"/>
</dbReference>
<dbReference type="PANTHER" id="PTHR19372">
    <property type="entry name" value="SULFITE REDUCTASE"/>
    <property type="match status" value="1"/>
</dbReference>
<keyword evidence="8" id="KW-1185">Reference proteome</keyword>
<dbReference type="InterPro" id="IPR008335">
    <property type="entry name" value="Mopterin_OxRdtase_euk"/>
</dbReference>
<accession>A0ABT9Y184</accession>
<name>A0ABT9Y184_9BACI</name>
<dbReference type="SUPFAM" id="SSF56524">
    <property type="entry name" value="Oxidoreductase molybdopterin-binding domain"/>
    <property type="match status" value="1"/>
</dbReference>
<protein>
    <submittedName>
        <fullName evidence="7">DMSO/TMAO reductase YedYZ molybdopterin-dependent catalytic subunit</fullName>
    </submittedName>
</protein>
<evidence type="ECO:0000256" key="2">
    <source>
        <dbReference type="ARBA" id="ARBA00022505"/>
    </source>
</evidence>
<keyword evidence="2" id="KW-0500">Molybdenum</keyword>
<organism evidence="7 8">
    <name type="scientific">Neobacillus ginsengisoli</name>
    <dbReference type="NCBI Taxonomy" id="904295"/>
    <lineage>
        <taxon>Bacteria</taxon>
        <taxon>Bacillati</taxon>
        <taxon>Bacillota</taxon>
        <taxon>Bacilli</taxon>
        <taxon>Bacillales</taxon>
        <taxon>Bacillaceae</taxon>
        <taxon>Neobacillus</taxon>
    </lineage>
</organism>
<dbReference type="Gene3D" id="2.60.40.650">
    <property type="match status" value="1"/>
</dbReference>
<proteinExistence type="predicted"/>
<gene>
    <name evidence="7" type="ORF">J2S10_004609</name>
</gene>
<evidence type="ECO:0000313" key="8">
    <source>
        <dbReference type="Proteomes" id="UP001224122"/>
    </source>
</evidence>
<feature type="domain" description="Oxidoreductase molybdopterin-binding" evidence="5">
    <location>
        <begin position="45"/>
        <end position="218"/>
    </location>
</feature>
<reference evidence="7 8" key="1">
    <citation type="submission" date="2023-07" db="EMBL/GenBank/DDBJ databases">
        <title>Genomic Encyclopedia of Type Strains, Phase IV (KMG-IV): sequencing the most valuable type-strain genomes for metagenomic binning, comparative biology and taxonomic classification.</title>
        <authorList>
            <person name="Goeker M."/>
        </authorList>
    </citation>
    <scope>NUCLEOTIDE SEQUENCE [LARGE SCALE GENOMIC DNA]</scope>
    <source>
        <strain evidence="7 8">DSM 27594</strain>
    </source>
</reference>
<dbReference type="Gene3D" id="3.90.420.10">
    <property type="entry name" value="Oxidoreductase, molybdopterin-binding domain"/>
    <property type="match status" value="1"/>
</dbReference>
<keyword evidence="3" id="KW-0479">Metal-binding</keyword>
<evidence type="ECO:0000313" key="7">
    <source>
        <dbReference type="EMBL" id="MDQ0201403.1"/>
    </source>
</evidence>
<dbReference type="Pfam" id="PF03404">
    <property type="entry name" value="Mo-co_dimer"/>
    <property type="match status" value="1"/>
</dbReference>
<dbReference type="Proteomes" id="UP001224122">
    <property type="component" value="Unassembled WGS sequence"/>
</dbReference>
<feature type="domain" description="Moybdenum cofactor oxidoreductase dimerisation" evidence="6">
    <location>
        <begin position="240"/>
        <end position="355"/>
    </location>
</feature>
<comment type="cofactor">
    <cofactor evidence="1">
        <name>Mo-molybdopterin</name>
        <dbReference type="ChEBI" id="CHEBI:71302"/>
    </cofactor>
</comment>
<dbReference type="InterPro" id="IPR005066">
    <property type="entry name" value="MoCF_OxRdtse_dimer"/>
</dbReference>